<reference evidence="2" key="1">
    <citation type="submission" date="2016-10" db="EMBL/GenBank/DDBJ databases">
        <authorList>
            <person name="de Groot N.N."/>
        </authorList>
    </citation>
    <scope>NUCLEOTIDE SEQUENCE</scope>
</reference>
<name>A0A1W1CYR0_9ZZZZ</name>
<dbReference type="AlphaFoldDB" id="A0A1W1CYR0"/>
<proteinExistence type="predicted"/>
<gene>
    <name evidence="2" type="ORF">MNB_SV-13-2044</name>
</gene>
<keyword evidence="1" id="KW-0812">Transmembrane</keyword>
<feature type="transmembrane region" description="Helical" evidence="1">
    <location>
        <begin position="405"/>
        <end position="424"/>
    </location>
</feature>
<feature type="transmembrane region" description="Helical" evidence="1">
    <location>
        <begin position="219"/>
        <end position="236"/>
    </location>
</feature>
<keyword evidence="1" id="KW-1133">Transmembrane helix</keyword>
<accession>A0A1W1CYR0</accession>
<evidence type="ECO:0000256" key="1">
    <source>
        <dbReference type="SAM" id="Phobius"/>
    </source>
</evidence>
<keyword evidence="1" id="KW-0472">Membrane</keyword>
<dbReference type="InterPro" id="IPR007498">
    <property type="entry name" value="PqiA-like"/>
</dbReference>
<dbReference type="Pfam" id="PF04403">
    <property type="entry name" value="PqiA"/>
    <property type="match status" value="1"/>
</dbReference>
<feature type="transmembrane region" description="Helical" evidence="1">
    <location>
        <begin position="6"/>
        <end position="28"/>
    </location>
</feature>
<evidence type="ECO:0008006" key="3">
    <source>
        <dbReference type="Google" id="ProtNLM"/>
    </source>
</evidence>
<feature type="transmembrane region" description="Helical" evidence="1">
    <location>
        <begin position="308"/>
        <end position="335"/>
    </location>
</feature>
<dbReference type="EMBL" id="FPHM01000173">
    <property type="protein sequence ID" value="SFV70827.1"/>
    <property type="molecule type" value="Genomic_DNA"/>
</dbReference>
<organism evidence="2">
    <name type="scientific">hydrothermal vent metagenome</name>
    <dbReference type="NCBI Taxonomy" id="652676"/>
    <lineage>
        <taxon>unclassified sequences</taxon>
        <taxon>metagenomes</taxon>
        <taxon>ecological metagenomes</taxon>
    </lineage>
</organism>
<protein>
    <recommendedName>
        <fullName evidence="3">Paraquat-inducible protein A</fullName>
    </recommendedName>
</protein>
<evidence type="ECO:0000313" key="2">
    <source>
        <dbReference type="EMBL" id="SFV70827.1"/>
    </source>
</evidence>
<sequence>MLGYIKKLLAISSGILLIVMFYLSLQLVESGKTARYYKTDYAELHSVAYGMFNSDIWTRKVTKIIDDKIENFDFNENNRVEIKSYISKIIDTLILEADRVVREHNQGKRGFFDSIMGSTKQMITDSILDIRKLRDRVPEFTNAVMEEVEKPENQQRAKLVLREKLKQFTEKRFTPSTDMTDFNAILTKYNTKTLEECTLVLENHRTLLSESMNEEMEKILLLALIIIILIVLHGVLSSLTLFVLASSSLILLVSGVMLPMLDIEAKISKLYFVILDKSVVFENQILFFQSKSISDLVRVLLDSGEAKMILVGLLLVMFSIIFPSIKLLASYLYFYSKGFLGNNPITYFFALRSTKWSMADVMVVSIFMAYLGLDGVISNELKHLEKNSAPVNIITSNETHLEVGFFLFLGFVATSFVLSLMVEYKRKKDLLSK</sequence>
<feature type="transmembrane region" description="Helical" evidence="1">
    <location>
        <begin position="356"/>
        <end position="373"/>
    </location>
</feature>